<accession>A0AB33L1R2</accession>
<sequence length="589" mass="68536">MNQIPDKLKDFYDSIENLNSLTIWNIHRELKVTAKIEGDWKKKVIVERKSLNYNLNKGELLTNVQVTDSQGQITSIGLEKEDIEYLKERLDFTQNSWLKSRYSHLLWQEIRHNKYAEVAIDNYIATINRIKAEESRELPIILSAILFISKKTKKKLEVAKEVAITLINDLPNWFKPNILNSILENNIFSKEELNDIALKVPSWVEDENPVSYFANKQKLEAGIQLYKLLELPLNQLYELLAKNEDLILEQHQEDTDFVKYTTIGTKAKYLRLAGKLEEAEDNLKEYNRLKQTVKLGKVSWQLGEKETEMFNKYLDMKSKVILDMPTEGVLAFFSINEDILVDPEENLKNAEKTIKNSIRSLFSTSVFDINSNFKNLEDSEKIDKEVIQSYTISHGVKCFSLFLKVFVDGILTGKLNYYKIYDFFESQTWYGTKFKRGMTDNEIDQNSNWLTMLAPGIHNLIAQFELSVLMNTNKINNFILAMDSLTLKFEGALRDFIRLSGGNTSTSKRGEIKEQLLEELLENDTTKKYFTEKDIELFKFTFTQKGKNLRNNIAHSFLQFSDYNLQAVTLVFFCILRLGKYTFNEKTSS</sequence>
<feature type="coiled-coil region" evidence="1">
    <location>
        <begin position="269"/>
        <end position="296"/>
    </location>
</feature>
<organism evidence="4">
    <name type="scientific">Tenacibaculum sp. Pbs-1</name>
    <dbReference type="NCBI Taxonomy" id="3238748"/>
    <lineage>
        <taxon>Bacteria</taxon>
        <taxon>Pseudomonadati</taxon>
        <taxon>Bacteroidota</taxon>
        <taxon>Flavobacteriia</taxon>
        <taxon>Flavobacteriales</taxon>
        <taxon>Flavobacteriaceae</taxon>
        <taxon>Tenacibaculum</taxon>
    </lineage>
</organism>
<evidence type="ECO:0000259" key="3">
    <source>
        <dbReference type="Pfam" id="PF24098"/>
    </source>
</evidence>
<gene>
    <name evidence="4" type="ORF">Pbs1_13420</name>
</gene>
<dbReference type="EMBL" id="AP035888">
    <property type="protein sequence ID" value="BFP67999.1"/>
    <property type="molecule type" value="Genomic_DNA"/>
</dbReference>
<dbReference type="InterPro" id="IPR025209">
    <property type="entry name" value="DUF4209"/>
</dbReference>
<reference evidence="4" key="1">
    <citation type="submission" date="2024-08" db="EMBL/GenBank/DDBJ databases">
        <title>Whole genome sequence of Tenacibaculum sp. strain pbs-1 associated with black-spot shell disease in Akoya pearl oysters.</title>
        <authorList>
            <person name="Sakatoku A."/>
            <person name="Suzuki T."/>
            <person name="Hatano K."/>
            <person name="Seki M."/>
            <person name="Tanaka D."/>
            <person name="Nakamura S."/>
            <person name="Suzuki N."/>
            <person name="Isshiki T."/>
        </authorList>
    </citation>
    <scope>NUCLEOTIDE SEQUENCE</scope>
    <source>
        <strain evidence="4">Pbs-1</strain>
    </source>
</reference>
<protein>
    <recommendedName>
        <fullName evidence="5">DUF4209 domain-containing protein</fullName>
    </recommendedName>
</protein>
<dbReference type="AlphaFoldDB" id="A0AB33L1R2"/>
<dbReference type="Pfam" id="PF13910">
    <property type="entry name" value="DUF4209"/>
    <property type="match status" value="1"/>
</dbReference>
<feature type="domain" description="DUF4209" evidence="2">
    <location>
        <begin position="490"/>
        <end position="575"/>
    </location>
</feature>
<evidence type="ECO:0008006" key="5">
    <source>
        <dbReference type="Google" id="ProtNLM"/>
    </source>
</evidence>
<feature type="domain" description="DUF7380" evidence="3">
    <location>
        <begin position="78"/>
        <end position="133"/>
    </location>
</feature>
<dbReference type="InterPro" id="IPR055804">
    <property type="entry name" value="DUF7380"/>
</dbReference>
<dbReference type="Pfam" id="PF24098">
    <property type="entry name" value="DUF7380"/>
    <property type="match status" value="1"/>
</dbReference>
<evidence type="ECO:0000256" key="1">
    <source>
        <dbReference type="SAM" id="Coils"/>
    </source>
</evidence>
<evidence type="ECO:0000259" key="2">
    <source>
        <dbReference type="Pfam" id="PF13910"/>
    </source>
</evidence>
<evidence type="ECO:0000313" key="4">
    <source>
        <dbReference type="EMBL" id="BFP67999.1"/>
    </source>
</evidence>
<name>A0AB33L1R2_9FLAO</name>
<proteinExistence type="predicted"/>
<keyword evidence="1" id="KW-0175">Coiled coil</keyword>